<dbReference type="SUPFAM" id="SSF101960">
    <property type="entry name" value="Stabilizer of iron transporter SufD"/>
    <property type="match status" value="1"/>
</dbReference>
<dbReference type="GO" id="GO:0016226">
    <property type="term" value="P:iron-sulfur cluster assembly"/>
    <property type="evidence" value="ECO:0007669"/>
    <property type="project" value="InterPro"/>
</dbReference>
<name>A0A9X8UJ00_9FIRM</name>
<evidence type="ECO:0000259" key="2">
    <source>
        <dbReference type="Pfam" id="PF01458"/>
    </source>
</evidence>
<dbReference type="Pfam" id="PF01458">
    <property type="entry name" value="SUFBD_core"/>
    <property type="match status" value="1"/>
</dbReference>
<organism evidence="3 4">
    <name type="scientific">Harryflintia acetispora</name>
    <dbReference type="NCBI Taxonomy" id="1849041"/>
    <lineage>
        <taxon>Bacteria</taxon>
        <taxon>Bacillati</taxon>
        <taxon>Bacillota</taxon>
        <taxon>Clostridia</taxon>
        <taxon>Eubacteriales</taxon>
        <taxon>Oscillospiraceae</taxon>
        <taxon>Harryflintia</taxon>
    </lineage>
</organism>
<dbReference type="InterPro" id="IPR037284">
    <property type="entry name" value="SUF_FeS_clus_asmbl_SufBD_sf"/>
</dbReference>
<dbReference type="PANTHER" id="PTHR30508">
    <property type="entry name" value="FES CLUSTER ASSEMBLY PROTEIN SUF"/>
    <property type="match status" value="1"/>
</dbReference>
<keyword evidence="4" id="KW-1185">Reference proteome</keyword>
<evidence type="ECO:0000313" key="4">
    <source>
        <dbReference type="Proteomes" id="UP000294682"/>
    </source>
</evidence>
<dbReference type="InterPro" id="IPR000825">
    <property type="entry name" value="SUF_FeS_clus_asmbl_SufBD_core"/>
</dbReference>
<accession>A0A9X8UJ00</accession>
<protein>
    <recommendedName>
        <fullName evidence="2">SUF system FeS cluster assembly SufBD core domain-containing protein</fullName>
    </recommendedName>
</protein>
<dbReference type="InterPro" id="IPR055346">
    <property type="entry name" value="Fe-S_cluster_assembly_SufBD"/>
</dbReference>
<dbReference type="RefSeq" id="WP_132084424.1">
    <property type="nucleotide sequence ID" value="NZ_SLUK01000005.1"/>
</dbReference>
<feature type="domain" description="SUF system FeS cluster assembly SufBD core" evidence="2">
    <location>
        <begin position="85"/>
        <end position="303"/>
    </location>
</feature>
<comment type="similarity">
    <text evidence="1">Belongs to the iron-sulfur cluster assembly SufBD family.</text>
</comment>
<comment type="caution">
    <text evidence="3">The sequence shown here is derived from an EMBL/GenBank/DDBJ whole genome shotgun (WGS) entry which is preliminary data.</text>
</comment>
<reference evidence="3 4" key="1">
    <citation type="submission" date="2019-03" db="EMBL/GenBank/DDBJ databases">
        <title>Genomic Encyclopedia of Type Strains, Phase IV (KMG-IV): sequencing the most valuable type-strain genomes for metagenomic binning, comparative biology and taxonomic classification.</title>
        <authorList>
            <person name="Goeker M."/>
        </authorList>
    </citation>
    <scope>NUCLEOTIDE SEQUENCE [LARGE SCALE GENOMIC DNA]</scope>
    <source>
        <strain evidence="3 4">DSM 100433</strain>
    </source>
</reference>
<dbReference type="Proteomes" id="UP000294682">
    <property type="component" value="Unassembled WGS sequence"/>
</dbReference>
<dbReference type="PANTHER" id="PTHR30508:SF1">
    <property type="entry name" value="UPF0051 PROTEIN ABCI8, CHLOROPLASTIC-RELATED"/>
    <property type="match status" value="1"/>
</dbReference>
<gene>
    <name evidence="3" type="ORF">EDD78_10536</name>
</gene>
<proteinExistence type="inferred from homology"/>
<dbReference type="AlphaFoldDB" id="A0A9X8UJ00"/>
<evidence type="ECO:0000256" key="1">
    <source>
        <dbReference type="ARBA" id="ARBA00043967"/>
    </source>
</evidence>
<sequence length="305" mass="32542">MNAITEKLLGLISDFTGSFKGAYNIREDGSCAGRQSSENIVITPKTDKPGIDIHVAPGTAEETVYIPACVTHSDVEDLVYNDFYIGEGADVTIVAGCGVHADGEEAATHNGIHSFMIGKGAKVRYLERHIGIGEGTGKRIINPVTEAHLGEDSYMEMDTTQIEGVDSTDRRTSATLAARAHLVIREKLMTHGSQAAATDFVVNLSGEDCSADVVSRSVAKGTSRQVFRSQLSGNTRCSGHSECDAIIMDRASVSAIPELTANHLDAALIHEAAIGKIAGEQLIKLMTLGLSEQEAERKIIEGFLK</sequence>
<evidence type="ECO:0000313" key="3">
    <source>
        <dbReference type="EMBL" id="TCL43408.1"/>
    </source>
</evidence>
<dbReference type="EMBL" id="SLUK01000005">
    <property type="protein sequence ID" value="TCL43408.1"/>
    <property type="molecule type" value="Genomic_DNA"/>
</dbReference>